<dbReference type="InterPro" id="IPR012338">
    <property type="entry name" value="Beta-lactam/transpept-like"/>
</dbReference>
<dbReference type="KEGG" id="stir:DDW44_17225"/>
<dbReference type="EMBL" id="CP029188">
    <property type="protein sequence ID" value="AWI30319.1"/>
    <property type="molecule type" value="Genomic_DNA"/>
</dbReference>
<evidence type="ECO:0000256" key="1">
    <source>
        <dbReference type="SAM" id="SignalP"/>
    </source>
</evidence>
<feature type="signal peptide" evidence="1">
    <location>
        <begin position="1"/>
        <end position="25"/>
    </location>
</feature>
<reference evidence="3 4" key="1">
    <citation type="submission" date="2018-05" db="EMBL/GenBank/DDBJ databases">
        <title>Complete genome sequence of sponge-derived Streptomyces sp. HNM0039.</title>
        <authorList>
            <person name="Huang X."/>
            <person name="Zhou S."/>
        </authorList>
    </citation>
    <scope>NUCLEOTIDE SEQUENCE [LARGE SCALE GENOMIC DNA]</scope>
    <source>
        <strain evidence="3 4">HNM0039</strain>
    </source>
</reference>
<evidence type="ECO:0000313" key="3">
    <source>
        <dbReference type="EMBL" id="AWI30319.1"/>
    </source>
</evidence>
<organism evidence="3 4">
    <name type="scientific">Streptomyces tirandamycinicus</name>
    <dbReference type="NCBI Taxonomy" id="2174846"/>
    <lineage>
        <taxon>Bacteria</taxon>
        <taxon>Bacillati</taxon>
        <taxon>Actinomycetota</taxon>
        <taxon>Actinomycetes</taxon>
        <taxon>Kitasatosporales</taxon>
        <taxon>Streptomycetaceae</taxon>
        <taxon>Streptomyces</taxon>
    </lineage>
</organism>
<sequence>MVHIRRGRRGLAAALVVGAVAPVVAGTAAADAHAAPPQVRCSSDKAGLAAKLQRDITAALRGRTALTAVSLHDRTTKTVCELRADQRFDSASTVKVTVLAALLWDADRQDRRLTAREADLTTAMITKSDNKATTALWKQLGTAKVGGFLSAAGMTRTVPGSDGHWGLTQITAADEQKLLDLITARNGVLSDRARAYALRLMHEVVPAQRWGTPAGAPRSAAPHVKNGWLSRDTDGWRVHGLGAFLGGGHDYSITVLTHGSRTMAAGVETTEAVARAIHKNLDAAAGAGETGTG</sequence>
<dbReference type="Gene3D" id="3.40.710.10">
    <property type="entry name" value="DD-peptidase/beta-lactamase superfamily"/>
    <property type="match status" value="1"/>
</dbReference>
<dbReference type="OrthoDB" id="5243140at2"/>
<gene>
    <name evidence="3" type="ORF">DDW44_17225</name>
</gene>
<feature type="chain" id="PRO_5038356771" description="Beta-lactamase class A catalytic domain-containing protein" evidence="1">
    <location>
        <begin position="26"/>
        <end position="293"/>
    </location>
</feature>
<dbReference type="RefSeq" id="WP_108906993.1">
    <property type="nucleotide sequence ID" value="NZ_CP029188.1"/>
</dbReference>
<dbReference type="AlphaFoldDB" id="A0A2S1SV85"/>
<dbReference type="GO" id="GO:0030655">
    <property type="term" value="P:beta-lactam antibiotic catabolic process"/>
    <property type="evidence" value="ECO:0007669"/>
    <property type="project" value="InterPro"/>
</dbReference>
<feature type="domain" description="Beta-lactamase class A catalytic" evidence="2">
    <location>
        <begin position="118"/>
        <end position="256"/>
    </location>
</feature>
<proteinExistence type="predicted"/>
<name>A0A2S1SV85_9ACTN</name>
<dbReference type="InterPro" id="IPR000871">
    <property type="entry name" value="Beta-lactam_class-A"/>
</dbReference>
<dbReference type="InterPro" id="IPR045155">
    <property type="entry name" value="Beta-lactam_cat"/>
</dbReference>
<keyword evidence="4" id="KW-1185">Reference proteome</keyword>
<dbReference type="Pfam" id="PF13354">
    <property type="entry name" value="Beta-lactamase2"/>
    <property type="match status" value="1"/>
</dbReference>
<dbReference type="Proteomes" id="UP000244900">
    <property type="component" value="Chromosome"/>
</dbReference>
<accession>A0A2S1SV85</accession>
<dbReference type="GO" id="GO:0008800">
    <property type="term" value="F:beta-lactamase activity"/>
    <property type="evidence" value="ECO:0007669"/>
    <property type="project" value="InterPro"/>
</dbReference>
<dbReference type="PANTHER" id="PTHR35333:SF3">
    <property type="entry name" value="BETA-LACTAMASE-TYPE TRANSPEPTIDASE FOLD CONTAINING PROTEIN"/>
    <property type="match status" value="1"/>
</dbReference>
<evidence type="ECO:0000259" key="2">
    <source>
        <dbReference type="Pfam" id="PF13354"/>
    </source>
</evidence>
<dbReference type="GO" id="GO:0046677">
    <property type="term" value="P:response to antibiotic"/>
    <property type="evidence" value="ECO:0007669"/>
    <property type="project" value="InterPro"/>
</dbReference>
<dbReference type="PANTHER" id="PTHR35333">
    <property type="entry name" value="BETA-LACTAMASE"/>
    <property type="match status" value="1"/>
</dbReference>
<evidence type="ECO:0000313" key="4">
    <source>
        <dbReference type="Proteomes" id="UP000244900"/>
    </source>
</evidence>
<dbReference type="SUPFAM" id="SSF56601">
    <property type="entry name" value="beta-lactamase/transpeptidase-like"/>
    <property type="match status" value="1"/>
</dbReference>
<keyword evidence="1" id="KW-0732">Signal</keyword>
<protein>
    <recommendedName>
        <fullName evidence="2">Beta-lactamase class A catalytic domain-containing protein</fullName>
    </recommendedName>
</protein>